<evidence type="ECO:0000313" key="3">
    <source>
        <dbReference type="EMBL" id="CAB0011337.1"/>
    </source>
</evidence>
<dbReference type="AlphaFoldDB" id="A0A6H5H3X5"/>
<gene>
    <name evidence="3" type="ORF">NTEN_LOCUS16313</name>
</gene>
<name>A0A6H5H3X5_9HEMI</name>
<evidence type="ECO:0000313" key="4">
    <source>
        <dbReference type="Proteomes" id="UP000479000"/>
    </source>
</evidence>
<evidence type="ECO:0000256" key="1">
    <source>
        <dbReference type="SAM" id="MobiDB-lite"/>
    </source>
</evidence>
<organism evidence="3 4">
    <name type="scientific">Nesidiocoris tenuis</name>
    <dbReference type="NCBI Taxonomy" id="355587"/>
    <lineage>
        <taxon>Eukaryota</taxon>
        <taxon>Metazoa</taxon>
        <taxon>Ecdysozoa</taxon>
        <taxon>Arthropoda</taxon>
        <taxon>Hexapoda</taxon>
        <taxon>Insecta</taxon>
        <taxon>Pterygota</taxon>
        <taxon>Neoptera</taxon>
        <taxon>Paraneoptera</taxon>
        <taxon>Hemiptera</taxon>
        <taxon>Heteroptera</taxon>
        <taxon>Panheteroptera</taxon>
        <taxon>Cimicomorpha</taxon>
        <taxon>Miridae</taxon>
        <taxon>Dicyphina</taxon>
        <taxon>Nesidiocoris</taxon>
    </lineage>
</organism>
<feature type="compositionally biased region" description="Basic and acidic residues" evidence="1">
    <location>
        <begin position="45"/>
        <end position="55"/>
    </location>
</feature>
<dbReference type="SUPFAM" id="SSF56059">
    <property type="entry name" value="Glutathione synthetase ATP-binding domain-like"/>
    <property type="match status" value="1"/>
</dbReference>
<accession>A0A6H5H3X5</accession>
<dbReference type="InterPro" id="IPR013650">
    <property type="entry name" value="ATP-grasp_succ-CoA_synth-type"/>
</dbReference>
<evidence type="ECO:0000259" key="2">
    <source>
        <dbReference type="Pfam" id="PF08442"/>
    </source>
</evidence>
<dbReference type="EMBL" id="CADCXU010024063">
    <property type="protein sequence ID" value="CAB0011337.1"/>
    <property type="molecule type" value="Genomic_DNA"/>
</dbReference>
<feature type="region of interest" description="Disordered" evidence="1">
    <location>
        <begin position="28"/>
        <end position="63"/>
    </location>
</feature>
<dbReference type="Gene3D" id="3.30.470.20">
    <property type="entry name" value="ATP-grasp fold, B domain"/>
    <property type="match status" value="1"/>
</dbReference>
<reference evidence="3 4" key="1">
    <citation type="submission" date="2020-02" db="EMBL/GenBank/DDBJ databases">
        <authorList>
            <person name="Ferguson B K."/>
        </authorList>
    </citation>
    <scope>NUCLEOTIDE SEQUENCE [LARGE SCALE GENOMIC DNA]</scope>
</reference>
<keyword evidence="4" id="KW-1185">Reference proteome</keyword>
<dbReference type="OrthoDB" id="1552at2759"/>
<sequence length="168" mass="18979">MSFFSGWSKIKVSIIYLARGGRCAKSRSRSIRANQRMPEGAYRAKPRDELREEMPAGHPNHRRRSTTLGVVQWRDKYHWRALNLFPLVTSNGTSIIRQASCTGLTAETAGDIAVKVGLADKKAQVTEMLLNLYKLFLEKDALLIEINPYAEDSTGDCKIFISINMKFV</sequence>
<protein>
    <recommendedName>
        <fullName evidence="2">ATP-grasp fold succinyl-CoA synthetase-type domain-containing protein</fullName>
    </recommendedName>
</protein>
<dbReference type="Proteomes" id="UP000479000">
    <property type="component" value="Unassembled WGS sequence"/>
</dbReference>
<feature type="domain" description="ATP-grasp fold succinyl-CoA synthetase-type" evidence="2">
    <location>
        <begin position="101"/>
        <end position="150"/>
    </location>
</feature>
<proteinExistence type="predicted"/>
<dbReference type="Pfam" id="PF08442">
    <property type="entry name" value="ATP-grasp_2"/>
    <property type="match status" value="1"/>
</dbReference>